<dbReference type="OrthoDB" id="1492337at2"/>
<evidence type="ECO:0000313" key="3">
    <source>
        <dbReference type="Proteomes" id="UP000199021"/>
    </source>
</evidence>
<organism evidence="2 3">
    <name type="scientific">Neolewinella agarilytica</name>
    <dbReference type="NCBI Taxonomy" id="478744"/>
    <lineage>
        <taxon>Bacteria</taxon>
        <taxon>Pseudomonadati</taxon>
        <taxon>Bacteroidota</taxon>
        <taxon>Saprospiria</taxon>
        <taxon>Saprospirales</taxon>
        <taxon>Lewinellaceae</taxon>
        <taxon>Neolewinella</taxon>
    </lineage>
</organism>
<proteinExistence type="predicted"/>
<gene>
    <name evidence="2" type="ORF">SAMN05444359_106121</name>
</gene>
<dbReference type="Proteomes" id="UP000199021">
    <property type="component" value="Unassembled WGS sequence"/>
</dbReference>
<dbReference type="InterPro" id="IPR036390">
    <property type="entry name" value="WH_DNA-bd_sf"/>
</dbReference>
<evidence type="ECO:0000256" key="1">
    <source>
        <dbReference type="SAM" id="Phobius"/>
    </source>
</evidence>
<sequence length="215" mass="24893">MSKDAIVGITLISIVAVCIILGLIMWQYQKKTNSDTQRNITDRDLLRLIAAQPDQLLSPHQMAEKTGMTLNQCRTRLSALFSYGILNKSSNSRGRSFFGFHVPLIERESLDLSDDPFLTVEDLLQIFEAYDYRVTPQDLIMATGLPLTVIKREMKHFEKEGILQRLSTMQQQGMTMMRFFVLQEPYRSDPEQFRRRAGVMDLEMREILRNDNLIV</sequence>
<name>A0A1H9DTF0_9BACT</name>
<keyword evidence="1" id="KW-0812">Transmembrane</keyword>
<feature type="transmembrane region" description="Helical" evidence="1">
    <location>
        <begin position="6"/>
        <end position="28"/>
    </location>
</feature>
<dbReference type="STRING" id="478744.SAMN05444359_106121"/>
<protein>
    <submittedName>
        <fullName evidence="2">Uncharacterized protein</fullName>
    </submittedName>
</protein>
<reference evidence="3" key="1">
    <citation type="submission" date="2016-10" db="EMBL/GenBank/DDBJ databases">
        <authorList>
            <person name="Varghese N."/>
            <person name="Submissions S."/>
        </authorList>
    </citation>
    <scope>NUCLEOTIDE SEQUENCE [LARGE SCALE GENOMIC DNA]</scope>
    <source>
        <strain evidence="3">DSM 24740</strain>
    </source>
</reference>
<dbReference type="InterPro" id="IPR019885">
    <property type="entry name" value="Tscrpt_reg_HTH_AsnC-type_CS"/>
</dbReference>
<dbReference type="RefSeq" id="WP_090166778.1">
    <property type="nucleotide sequence ID" value="NZ_FOFB01000006.1"/>
</dbReference>
<evidence type="ECO:0000313" key="2">
    <source>
        <dbReference type="EMBL" id="SEQ16587.1"/>
    </source>
</evidence>
<accession>A0A1H9DTF0</accession>
<dbReference type="AlphaFoldDB" id="A0A1H9DTF0"/>
<keyword evidence="3" id="KW-1185">Reference proteome</keyword>
<dbReference type="SUPFAM" id="SSF46785">
    <property type="entry name" value="Winged helix' DNA-binding domain"/>
    <property type="match status" value="1"/>
</dbReference>
<keyword evidence="1" id="KW-1133">Transmembrane helix</keyword>
<dbReference type="InParanoid" id="A0A1H9DTF0"/>
<dbReference type="PROSITE" id="PS00519">
    <property type="entry name" value="HTH_ASNC_1"/>
    <property type="match status" value="1"/>
</dbReference>
<keyword evidence="1" id="KW-0472">Membrane</keyword>
<dbReference type="EMBL" id="FOFB01000006">
    <property type="protein sequence ID" value="SEQ16587.1"/>
    <property type="molecule type" value="Genomic_DNA"/>
</dbReference>